<reference evidence="1" key="1">
    <citation type="submission" date="2020-04" db="EMBL/GenBank/DDBJ databases">
        <authorList>
            <person name="Chiriac C."/>
            <person name="Salcher M."/>
            <person name="Ghai R."/>
            <person name="Kavagutti S V."/>
        </authorList>
    </citation>
    <scope>NUCLEOTIDE SEQUENCE</scope>
</reference>
<sequence>MMNIKDKLNKVNDNFNVYMYDNGFMLEISGRDEDDNWATTKILCNSLDELTKLIEEAASMDRD</sequence>
<dbReference type="EMBL" id="LR796274">
    <property type="protein sequence ID" value="CAB4133647.1"/>
    <property type="molecule type" value="Genomic_DNA"/>
</dbReference>
<proteinExistence type="predicted"/>
<accession>A0A6J5LKQ1</accession>
<evidence type="ECO:0000313" key="1">
    <source>
        <dbReference type="EMBL" id="CAB4133647.1"/>
    </source>
</evidence>
<organism evidence="1">
    <name type="scientific">uncultured Caudovirales phage</name>
    <dbReference type="NCBI Taxonomy" id="2100421"/>
    <lineage>
        <taxon>Viruses</taxon>
        <taxon>Duplodnaviria</taxon>
        <taxon>Heunggongvirae</taxon>
        <taxon>Uroviricota</taxon>
        <taxon>Caudoviricetes</taxon>
        <taxon>Peduoviridae</taxon>
        <taxon>Maltschvirus</taxon>
        <taxon>Maltschvirus maltsch</taxon>
    </lineage>
</organism>
<name>A0A6J5LKQ1_9CAUD</name>
<gene>
    <name evidence="1" type="ORF">UFOVP257_369</name>
</gene>
<protein>
    <submittedName>
        <fullName evidence="1">Uncharacterized protein</fullName>
    </submittedName>
</protein>